<dbReference type="SMART" id="SM00849">
    <property type="entry name" value="Lactamase_B"/>
    <property type="match status" value="1"/>
</dbReference>
<protein>
    <submittedName>
        <fullName evidence="2">Ribonuclease Z</fullName>
    </submittedName>
</protein>
<dbReference type="PANTHER" id="PTHR46018">
    <property type="entry name" value="ZINC PHOSPHODIESTERASE ELAC PROTEIN 1"/>
    <property type="match status" value="1"/>
</dbReference>
<dbReference type="EMBL" id="VFJB01000008">
    <property type="protein sequence ID" value="KAA0257344.1"/>
    <property type="molecule type" value="Genomic_DNA"/>
</dbReference>
<dbReference type="PANTHER" id="PTHR46018:SF4">
    <property type="entry name" value="METALLO-HYDROLASE YHFI-RELATED"/>
    <property type="match status" value="1"/>
</dbReference>
<keyword evidence="3" id="KW-1185">Reference proteome</keyword>
<dbReference type="CDD" id="cd16272">
    <property type="entry name" value="RNaseZ_MBL-fold"/>
    <property type="match status" value="1"/>
</dbReference>
<name>A0A5A8F6K5_9BACT</name>
<dbReference type="OrthoDB" id="9800940at2"/>
<dbReference type="AlphaFoldDB" id="A0A5A8F6K5"/>
<organism evidence="2 3">
    <name type="scientific">Deferribacter autotrophicus</name>
    <dbReference type="NCBI Taxonomy" id="500465"/>
    <lineage>
        <taxon>Bacteria</taxon>
        <taxon>Pseudomonadati</taxon>
        <taxon>Deferribacterota</taxon>
        <taxon>Deferribacteres</taxon>
        <taxon>Deferribacterales</taxon>
        <taxon>Deferribacteraceae</taxon>
        <taxon>Deferribacter</taxon>
    </lineage>
</organism>
<evidence type="ECO:0000259" key="1">
    <source>
        <dbReference type="SMART" id="SM00849"/>
    </source>
</evidence>
<dbReference type="Pfam" id="PF23023">
    <property type="entry name" value="Anti-Pycsar_Apyc1"/>
    <property type="match status" value="1"/>
</dbReference>
<accession>A0A5A8F6K5</accession>
<reference evidence="2 3" key="1">
    <citation type="submission" date="2019-06" db="EMBL/GenBank/DDBJ databases">
        <title>Genomic insights into carbon and energy metabolism of Deferribacter autotrophicus revealed new metabolic traits in the phylum Deferribacteres.</title>
        <authorList>
            <person name="Slobodkin A.I."/>
            <person name="Slobodkina G.B."/>
            <person name="Allioux M."/>
            <person name="Alain K."/>
            <person name="Jebbar M."/>
            <person name="Shadrin V."/>
            <person name="Kublanov I.V."/>
            <person name="Toshchakov S.V."/>
            <person name="Bonch-Osmolovskaya E.A."/>
        </authorList>
    </citation>
    <scope>NUCLEOTIDE SEQUENCE [LARGE SCALE GENOMIC DNA]</scope>
    <source>
        <strain evidence="2 3">SL50</strain>
    </source>
</reference>
<evidence type="ECO:0000313" key="3">
    <source>
        <dbReference type="Proteomes" id="UP000322876"/>
    </source>
</evidence>
<dbReference type="RefSeq" id="WP_149267017.1">
    <property type="nucleotide sequence ID" value="NZ_VFJB01000008.1"/>
</dbReference>
<dbReference type="GO" id="GO:0042781">
    <property type="term" value="F:3'-tRNA processing endoribonuclease activity"/>
    <property type="evidence" value="ECO:0007669"/>
    <property type="project" value="TreeGrafter"/>
</dbReference>
<proteinExistence type="predicted"/>
<dbReference type="InterPro" id="IPR001279">
    <property type="entry name" value="Metallo-B-lactamas"/>
</dbReference>
<feature type="domain" description="Metallo-beta-lactamase" evidence="1">
    <location>
        <begin position="19"/>
        <end position="192"/>
    </location>
</feature>
<dbReference type="InterPro" id="IPR036866">
    <property type="entry name" value="RibonucZ/Hydroxyglut_hydro"/>
</dbReference>
<dbReference type="Proteomes" id="UP000322876">
    <property type="component" value="Unassembled WGS sequence"/>
</dbReference>
<dbReference type="Gene3D" id="3.60.15.10">
    <property type="entry name" value="Ribonuclease Z/Hydroxyacylglutathione hydrolase-like"/>
    <property type="match status" value="1"/>
</dbReference>
<sequence>MVKFTILGSGSAVQYENRSSASYLLEYNDKKIILDAGFCLLDRLEKVSVLADEIDYIFVSHKHPDHFMGIIHFLFARKSITSYSNNPVTIFGFKGLESYINGFRKILGHWIEPEIDIKIVEDTKFSFDDFEYELFKTVHTDESVGIKLYIDGKKIVYTGDSEYFDDLIVHVNEADLFVADCGKIKGDVIEGHMSYDEVLQVAINAGVKNLLFSHFYPDSDKFEINVDNYNFKVFKARDLMSIYL</sequence>
<gene>
    <name evidence="2" type="ORF">FHQ18_09870</name>
</gene>
<comment type="caution">
    <text evidence="2">The sequence shown here is derived from an EMBL/GenBank/DDBJ whole genome shotgun (WGS) entry which is preliminary data.</text>
</comment>
<dbReference type="SUPFAM" id="SSF56281">
    <property type="entry name" value="Metallo-hydrolase/oxidoreductase"/>
    <property type="match status" value="1"/>
</dbReference>
<evidence type="ECO:0000313" key="2">
    <source>
        <dbReference type="EMBL" id="KAA0257344.1"/>
    </source>
</evidence>